<organism evidence="16 17">
    <name type="scientific">Octopus sinensis</name>
    <name type="common">East Asian common octopus</name>
    <dbReference type="NCBI Taxonomy" id="2607531"/>
    <lineage>
        <taxon>Eukaryota</taxon>
        <taxon>Metazoa</taxon>
        <taxon>Spiralia</taxon>
        <taxon>Lophotrochozoa</taxon>
        <taxon>Mollusca</taxon>
        <taxon>Cephalopoda</taxon>
        <taxon>Coleoidea</taxon>
        <taxon>Octopodiformes</taxon>
        <taxon>Octopoda</taxon>
        <taxon>Incirrata</taxon>
        <taxon>Octopodidae</taxon>
        <taxon>Octopus</taxon>
    </lineage>
</organism>
<feature type="domain" description="G-protein coupled receptors family 2 profile 2" evidence="15">
    <location>
        <begin position="113"/>
        <end position="362"/>
    </location>
</feature>
<evidence type="ECO:0000256" key="4">
    <source>
        <dbReference type="ARBA" id="ARBA00022692"/>
    </source>
</evidence>
<dbReference type="SUPFAM" id="SSF111418">
    <property type="entry name" value="Hormone receptor domain"/>
    <property type="match status" value="1"/>
</dbReference>
<evidence type="ECO:0000259" key="15">
    <source>
        <dbReference type="PROSITE" id="PS50261"/>
    </source>
</evidence>
<evidence type="ECO:0000256" key="2">
    <source>
        <dbReference type="ARBA" id="ARBA00005314"/>
    </source>
</evidence>
<dbReference type="GO" id="GO:0017046">
    <property type="term" value="F:peptide hormone binding"/>
    <property type="evidence" value="ECO:0007669"/>
    <property type="project" value="TreeGrafter"/>
</dbReference>
<evidence type="ECO:0000259" key="14">
    <source>
        <dbReference type="PROSITE" id="PS50227"/>
    </source>
</evidence>
<dbReference type="RefSeq" id="XP_036361205.1">
    <property type="nucleotide sequence ID" value="XM_036505312.1"/>
</dbReference>
<dbReference type="PRINTS" id="PR01279">
    <property type="entry name" value="CRFRECEPTOR"/>
</dbReference>
<evidence type="ECO:0000256" key="11">
    <source>
        <dbReference type="ARBA" id="ARBA00023180"/>
    </source>
</evidence>
<evidence type="ECO:0000256" key="6">
    <source>
        <dbReference type="ARBA" id="ARBA00022989"/>
    </source>
</evidence>
<evidence type="ECO:0000256" key="13">
    <source>
        <dbReference type="SAM" id="Phobius"/>
    </source>
</evidence>
<evidence type="ECO:0000256" key="10">
    <source>
        <dbReference type="ARBA" id="ARBA00023170"/>
    </source>
</evidence>
<evidence type="ECO:0000256" key="12">
    <source>
        <dbReference type="ARBA" id="ARBA00023224"/>
    </source>
</evidence>
<dbReference type="PROSITE" id="PS50261">
    <property type="entry name" value="G_PROTEIN_RECEP_F2_4"/>
    <property type="match status" value="1"/>
</dbReference>
<feature type="transmembrane region" description="Helical" evidence="13">
    <location>
        <begin position="269"/>
        <end position="290"/>
    </location>
</feature>
<comment type="subcellular location">
    <subcellularLocation>
        <location evidence="1">Cell membrane</location>
        <topology evidence="1">Multi-pass membrane protein</topology>
    </subcellularLocation>
</comment>
<keyword evidence="6 13" id="KW-1133">Transmembrane helix</keyword>
<feature type="transmembrane region" description="Helical" evidence="13">
    <location>
        <begin position="115"/>
        <end position="136"/>
    </location>
</feature>
<evidence type="ECO:0000256" key="3">
    <source>
        <dbReference type="ARBA" id="ARBA00022475"/>
    </source>
</evidence>
<evidence type="ECO:0000256" key="1">
    <source>
        <dbReference type="ARBA" id="ARBA00004651"/>
    </source>
</evidence>
<dbReference type="GO" id="GO:0005886">
    <property type="term" value="C:plasma membrane"/>
    <property type="evidence" value="ECO:0007669"/>
    <property type="project" value="UniProtKB-SubCell"/>
</dbReference>
<keyword evidence="4 13" id="KW-0812">Transmembrane</keyword>
<evidence type="ECO:0000256" key="9">
    <source>
        <dbReference type="ARBA" id="ARBA00023157"/>
    </source>
</evidence>
<dbReference type="SUPFAM" id="SSF81321">
    <property type="entry name" value="Family A G protein-coupled receptor-like"/>
    <property type="match status" value="1"/>
</dbReference>
<dbReference type="PROSITE" id="PS50227">
    <property type="entry name" value="G_PROTEIN_RECEP_F2_3"/>
    <property type="match status" value="1"/>
</dbReference>
<keyword evidence="11" id="KW-0325">Glycoprotein</keyword>
<evidence type="ECO:0000313" key="17">
    <source>
        <dbReference type="RefSeq" id="XP_036361205.1"/>
    </source>
</evidence>
<proteinExistence type="inferred from homology"/>
<gene>
    <name evidence="17" type="primary">LOC115214785</name>
</gene>
<evidence type="ECO:0000256" key="8">
    <source>
        <dbReference type="ARBA" id="ARBA00023136"/>
    </source>
</evidence>
<dbReference type="InterPro" id="IPR001879">
    <property type="entry name" value="GPCR_2_extracellular_dom"/>
</dbReference>
<dbReference type="GO" id="GO:0007188">
    <property type="term" value="P:adenylate cyclase-modulating G protein-coupled receptor signaling pathway"/>
    <property type="evidence" value="ECO:0007669"/>
    <property type="project" value="TreeGrafter"/>
</dbReference>
<sequence>MENFNYSNLLCRITGDRGFNDRLGFNRTWCNTLWDTALCWPQTLANVVVTLQCPKNIPGVNTKQNATRVCDENGTWNEKANYTSCFTDDYKINVTSILAFNEENHRNISDLIINIIYHFGFCISTVALAVAFCIFSGFRNLRCLRNKIHCHLIMSFILRNIIWLAMRHSIEHVAVHKPHLEWLCKALVTAFNYFQSTNFYWMFVEGLHLHMIVVWTYSSEKLQLWHFKLIGWGIPLPLILVWALLKAHFENNSCWIAVPMSNFDYIHCVPVFLVLFANVIFFISIIWILIVKLRMANSPEAVDYRKAVKGALVLLPLLGITYVMFILQPSASSISSVILIYTDTILQSFQGLFVAVFYCFLNSEVRHTIQMKLNCFPSTLRFRNVSVTRSSRVSTTCLHKQTTTSTLSSPISHELLSPNYRPHYDLTPSSSIGDRSLTLFSDSDTENNALYPQPSFSDTHM</sequence>
<dbReference type="InterPro" id="IPR036445">
    <property type="entry name" value="GPCR_2_extracell_dom_sf"/>
</dbReference>
<keyword evidence="12" id="KW-0807">Transducer</keyword>
<feature type="transmembrane region" description="Helical" evidence="13">
    <location>
        <begin position="337"/>
        <end position="361"/>
    </location>
</feature>
<dbReference type="Pfam" id="PF00002">
    <property type="entry name" value="7tm_2"/>
    <property type="match status" value="1"/>
</dbReference>
<dbReference type="AlphaFoldDB" id="A0A7E6F1Q3"/>
<dbReference type="PANTHER" id="PTHR45620:SF15">
    <property type="entry name" value="DIURETIC HORMONE 44 RECEPTOR 1-RELATED"/>
    <property type="match status" value="1"/>
</dbReference>
<protein>
    <submittedName>
        <fullName evidence="17">Corticotropin-releasing factor receptor 2 isoform X1</fullName>
    </submittedName>
</protein>
<keyword evidence="5" id="KW-0732">Signal</keyword>
<dbReference type="Gene3D" id="4.10.1240.10">
    <property type="entry name" value="GPCR, family 2, extracellular hormone receptor domain"/>
    <property type="match status" value="1"/>
</dbReference>
<keyword evidence="10 17" id="KW-0675">Receptor</keyword>
<dbReference type="PROSITE" id="PS00649">
    <property type="entry name" value="G_PROTEIN_RECEP_F2_1"/>
    <property type="match status" value="1"/>
</dbReference>
<dbReference type="GO" id="GO:0007166">
    <property type="term" value="P:cell surface receptor signaling pathway"/>
    <property type="evidence" value="ECO:0007669"/>
    <property type="project" value="InterPro"/>
</dbReference>
<dbReference type="InterPro" id="IPR017983">
    <property type="entry name" value="GPCR_2_secretin-like_CS"/>
</dbReference>
<keyword evidence="7" id="KW-0297">G-protein coupled receptor</keyword>
<comment type="similarity">
    <text evidence="2">Belongs to the G-protein coupled receptor 2 family.</text>
</comment>
<dbReference type="InterPro" id="IPR050332">
    <property type="entry name" value="GPCR_2"/>
</dbReference>
<dbReference type="Proteomes" id="UP000515154">
    <property type="component" value="Linkage group LG8"/>
</dbReference>
<evidence type="ECO:0000256" key="5">
    <source>
        <dbReference type="ARBA" id="ARBA00022729"/>
    </source>
</evidence>
<reference evidence="17" key="1">
    <citation type="submission" date="2025-08" db="UniProtKB">
        <authorList>
            <consortium name="RefSeq"/>
        </authorList>
    </citation>
    <scope>IDENTIFICATION</scope>
</reference>
<dbReference type="InterPro" id="IPR017981">
    <property type="entry name" value="GPCR_2-like_7TM"/>
</dbReference>
<feature type="transmembrane region" description="Helical" evidence="13">
    <location>
        <begin position="311"/>
        <end position="331"/>
    </location>
</feature>
<evidence type="ECO:0000256" key="7">
    <source>
        <dbReference type="ARBA" id="ARBA00023040"/>
    </source>
</evidence>
<feature type="domain" description="G-protein coupled receptors family 2 profile 1" evidence="14">
    <location>
        <begin position="10"/>
        <end position="89"/>
    </location>
</feature>
<feature type="transmembrane region" description="Helical" evidence="13">
    <location>
        <begin position="229"/>
        <end position="249"/>
    </location>
</feature>
<dbReference type="PROSITE" id="PS00650">
    <property type="entry name" value="G_PROTEIN_RECEP_F2_2"/>
    <property type="match status" value="1"/>
</dbReference>
<dbReference type="Gene3D" id="1.20.1070.10">
    <property type="entry name" value="Rhodopsin 7-helix transmembrane proteins"/>
    <property type="match status" value="1"/>
</dbReference>
<keyword evidence="9" id="KW-1015">Disulfide bond</keyword>
<keyword evidence="3" id="KW-1003">Cell membrane</keyword>
<dbReference type="InterPro" id="IPR000832">
    <property type="entry name" value="GPCR_2_secretin-like"/>
</dbReference>
<evidence type="ECO:0000313" key="16">
    <source>
        <dbReference type="Proteomes" id="UP000515154"/>
    </source>
</evidence>
<dbReference type="GO" id="GO:0008528">
    <property type="term" value="F:G protein-coupled peptide receptor activity"/>
    <property type="evidence" value="ECO:0007669"/>
    <property type="project" value="TreeGrafter"/>
</dbReference>
<dbReference type="PANTHER" id="PTHR45620">
    <property type="entry name" value="PDF RECEPTOR-LIKE PROTEIN-RELATED"/>
    <property type="match status" value="1"/>
</dbReference>
<accession>A0A7E6F1Q3</accession>
<keyword evidence="8 13" id="KW-0472">Membrane</keyword>
<keyword evidence="16" id="KW-1185">Reference proteome</keyword>
<dbReference type="InterPro" id="IPR003051">
    <property type="entry name" value="GPCR_2_CRF_rcpt"/>
</dbReference>
<dbReference type="Pfam" id="PF02793">
    <property type="entry name" value="HRM"/>
    <property type="match status" value="1"/>
</dbReference>
<dbReference type="SMART" id="SM00008">
    <property type="entry name" value="HormR"/>
    <property type="match status" value="1"/>
</dbReference>
<dbReference type="PRINTS" id="PR00249">
    <property type="entry name" value="GPCRSECRETIN"/>
</dbReference>
<name>A0A7E6F1Q3_9MOLL</name>